<name>A0A2K3K6V8_TRIPR</name>
<comment type="caution">
    <text evidence="1">The sequence shown here is derived from an EMBL/GenBank/DDBJ whole genome shotgun (WGS) entry which is preliminary data.</text>
</comment>
<feature type="non-terminal residue" evidence="1">
    <location>
        <position position="1"/>
    </location>
</feature>
<dbReference type="EMBL" id="ASHM01086611">
    <property type="protein sequence ID" value="PNX62003.1"/>
    <property type="molecule type" value="Genomic_DNA"/>
</dbReference>
<reference evidence="1 2" key="1">
    <citation type="journal article" date="2014" name="Am. J. Bot.">
        <title>Genome assembly and annotation for red clover (Trifolium pratense; Fabaceae).</title>
        <authorList>
            <person name="Istvanek J."/>
            <person name="Jaros M."/>
            <person name="Krenek A."/>
            <person name="Repkova J."/>
        </authorList>
    </citation>
    <scope>NUCLEOTIDE SEQUENCE [LARGE SCALE GENOMIC DNA]</scope>
    <source>
        <strain evidence="2">cv. Tatra</strain>
        <tissue evidence="1">Young leaves</tissue>
    </source>
</reference>
<sequence>GREYNIHCLNCSKDPGSKIPVTIKYKPDQALTEYLQNSEMIKGVFEKEIKDVVATVMEIMSEMKPKLGLGAKAKLAKLATVMKWD</sequence>
<evidence type="ECO:0000313" key="1">
    <source>
        <dbReference type="EMBL" id="PNX62003.1"/>
    </source>
</evidence>
<accession>A0A2K3K6V8</accession>
<reference evidence="1 2" key="2">
    <citation type="journal article" date="2017" name="Front. Plant Sci.">
        <title>Gene Classification and Mining of Molecular Markers Useful in Red Clover (Trifolium pratense) Breeding.</title>
        <authorList>
            <person name="Istvanek J."/>
            <person name="Dluhosova J."/>
            <person name="Dluhos P."/>
            <person name="Patkova L."/>
            <person name="Nedelnik J."/>
            <person name="Repkova J."/>
        </authorList>
    </citation>
    <scope>NUCLEOTIDE SEQUENCE [LARGE SCALE GENOMIC DNA]</scope>
    <source>
        <strain evidence="2">cv. Tatra</strain>
        <tissue evidence="1">Young leaves</tissue>
    </source>
</reference>
<gene>
    <name evidence="1" type="ORF">L195_g052750</name>
</gene>
<evidence type="ECO:0000313" key="2">
    <source>
        <dbReference type="Proteomes" id="UP000236291"/>
    </source>
</evidence>
<protein>
    <submittedName>
        <fullName evidence="1">Uncharacterized protein</fullName>
    </submittedName>
</protein>
<proteinExistence type="predicted"/>
<dbReference type="Proteomes" id="UP000236291">
    <property type="component" value="Unassembled WGS sequence"/>
</dbReference>
<organism evidence="1 2">
    <name type="scientific">Trifolium pratense</name>
    <name type="common">Red clover</name>
    <dbReference type="NCBI Taxonomy" id="57577"/>
    <lineage>
        <taxon>Eukaryota</taxon>
        <taxon>Viridiplantae</taxon>
        <taxon>Streptophyta</taxon>
        <taxon>Embryophyta</taxon>
        <taxon>Tracheophyta</taxon>
        <taxon>Spermatophyta</taxon>
        <taxon>Magnoliopsida</taxon>
        <taxon>eudicotyledons</taxon>
        <taxon>Gunneridae</taxon>
        <taxon>Pentapetalae</taxon>
        <taxon>rosids</taxon>
        <taxon>fabids</taxon>
        <taxon>Fabales</taxon>
        <taxon>Fabaceae</taxon>
        <taxon>Papilionoideae</taxon>
        <taxon>50 kb inversion clade</taxon>
        <taxon>NPAAA clade</taxon>
        <taxon>Hologalegina</taxon>
        <taxon>IRL clade</taxon>
        <taxon>Trifolieae</taxon>
        <taxon>Trifolium</taxon>
    </lineage>
</organism>
<dbReference type="AlphaFoldDB" id="A0A2K3K6V8"/>